<feature type="transmembrane region" description="Helical" evidence="1">
    <location>
        <begin position="121"/>
        <end position="144"/>
    </location>
</feature>
<dbReference type="OrthoDB" id="9944412at2759"/>
<feature type="transmembrane region" description="Helical" evidence="1">
    <location>
        <begin position="156"/>
        <end position="180"/>
    </location>
</feature>
<proteinExistence type="predicted"/>
<sequence length="183" mass="20863">IYPCIYLSLVRVLGGAPFAKTMGVAASSIIKMAARGILILRYSRPWQLWQNCLLKRRFFTRFLSSNQNETTERSSKDDEENTNRLMLRYSQENGFLSWSRNAAICAGVGATLSMIEKTSSFSYLSSGFFDLGLIFMTVGSFHHILSSIYLRKHFKLSLAGLCWNITYSSIIWIGYISLVWQLI</sequence>
<accession>A0A1X7UYD6</accession>
<dbReference type="EnsemblMetazoa" id="Aqu2.1.32716_001">
    <property type="protein sequence ID" value="Aqu2.1.32716_001"/>
    <property type="gene ID" value="Aqu2.1.32716"/>
</dbReference>
<evidence type="ECO:0000256" key="1">
    <source>
        <dbReference type="SAM" id="Phobius"/>
    </source>
</evidence>
<keyword evidence="1" id="KW-0812">Transmembrane</keyword>
<keyword evidence="1" id="KW-1133">Transmembrane helix</keyword>
<name>A0A1X7UYD6_AMPQE</name>
<evidence type="ECO:0000313" key="2">
    <source>
        <dbReference type="EnsemblMetazoa" id="Aqu2.1.32716_001"/>
    </source>
</evidence>
<keyword evidence="1" id="KW-0472">Membrane</keyword>
<organism evidence="2">
    <name type="scientific">Amphimedon queenslandica</name>
    <name type="common">Sponge</name>
    <dbReference type="NCBI Taxonomy" id="400682"/>
    <lineage>
        <taxon>Eukaryota</taxon>
        <taxon>Metazoa</taxon>
        <taxon>Porifera</taxon>
        <taxon>Demospongiae</taxon>
        <taxon>Heteroscleromorpha</taxon>
        <taxon>Haplosclerida</taxon>
        <taxon>Niphatidae</taxon>
        <taxon>Amphimedon</taxon>
    </lineage>
</organism>
<reference evidence="2" key="1">
    <citation type="submission" date="2017-05" db="UniProtKB">
        <authorList>
            <consortium name="EnsemblMetazoa"/>
        </authorList>
    </citation>
    <scope>IDENTIFICATION</scope>
</reference>
<dbReference type="InParanoid" id="A0A1X7UYD6"/>
<protein>
    <submittedName>
        <fullName evidence="2">Uncharacterized protein</fullName>
    </submittedName>
</protein>
<dbReference type="AlphaFoldDB" id="A0A1X7UYD6"/>